<dbReference type="RefSeq" id="WP_085217989.1">
    <property type="nucleotide sequence ID" value="NZ_LT840185.1"/>
</dbReference>
<evidence type="ECO:0000259" key="6">
    <source>
        <dbReference type="Pfam" id="PF04932"/>
    </source>
</evidence>
<feature type="transmembrane region" description="Helical" evidence="5">
    <location>
        <begin position="43"/>
        <end position="64"/>
    </location>
</feature>
<evidence type="ECO:0000256" key="3">
    <source>
        <dbReference type="ARBA" id="ARBA00022989"/>
    </source>
</evidence>
<name>A0A1X7G641_9SPHN</name>
<evidence type="ECO:0000256" key="4">
    <source>
        <dbReference type="ARBA" id="ARBA00023136"/>
    </source>
</evidence>
<feature type="transmembrane region" description="Helical" evidence="5">
    <location>
        <begin position="171"/>
        <end position="191"/>
    </location>
</feature>
<dbReference type="PANTHER" id="PTHR37422">
    <property type="entry name" value="TEICHURONIC ACID BIOSYNTHESIS PROTEIN TUAE"/>
    <property type="match status" value="1"/>
</dbReference>
<keyword evidence="3 5" id="KW-1133">Transmembrane helix</keyword>
<feature type="domain" description="O-antigen ligase-related" evidence="6">
    <location>
        <begin position="209"/>
        <end position="359"/>
    </location>
</feature>
<protein>
    <submittedName>
        <fullName evidence="8">Probable O-glycosylation ligase, exosortase A-associated</fullName>
    </submittedName>
</protein>
<dbReference type="GO" id="GO:0016874">
    <property type="term" value="F:ligase activity"/>
    <property type="evidence" value="ECO:0007669"/>
    <property type="project" value="UniProtKB-KW"/>
</dbReference>
<gene>
    <name evidence="8" type="ORF">SAMN06295910_1227</name>
</gene>
<reference evidence="9" key="1">
    <citation type="submission" date="2017-04" db="EMBL/GenBank/DDBJ databases">
        <authorList>
            <person name="Varghese N."/>
            <person name="Submissions S."/>
        </authorList>
    </citation>
    <scope>NUCLEOTIDE SEQUENCE [LARGE SCALE GENOMIC DNA]</scope>
    <source>
        <strain evidence="9">Dd16</strain>
    </source>
</reference>
<feature type="transmembrane region" description="Helical" evidence="5">
    <location>
        <begin position="203"/>
        <end position="236"/>
    </location>
</feature>
<evidence type="ECO:0000313" key="8">
    <source>
        <dbReference type="EMBL" id="SMF64701.1"/>
    </source>
</evidence>
<dbReference type="InterPro" id="IPR045979">
    <property type="entry name" value="DUF5935"/>
</dbReference>
<organism evidence="8 9">
    <name type="scientific">Allosphingosinicella indica</name>
    <dbReference type="NCBI Taxonomy" id="941907"/>
    <lineage>
        <taxon>Bacteria</taxon>
        <taxon>Pseudomonadati</taxon>
        <taxon>Pseudomonadota</taxon>
        <taxon>Alphaproteobacteria</taxon>
        <taxon>Sphingomonadales</taxon>
        <taxon>Sphingomonadaceae</taxon>
        <taxon>Allosphingosinicella</taxon>
    </lineage>
</organism>
<feature type="domain" description="DUF5935" evidence="7">
    <location>
        <begin position="1"/>
        <end position="193"/>
    </location>
</feature>
<dbReference type="PANTHER" id="PTHR37422:SF13">
    <property type="entry name" value="LIPOPOLYSACCHARIDE BIOSYNTHESIS PROTEIN PA4999-RELATED"/>
    <property type="match status" value="1"/>
</dbReference>
<feature type="transmembrane region" description="Helical" evidence="5">
    <location>
        <begin position="128"/>
        <end position="151"/>
    </location>
</feature>
<dbReference type="InterPro" id="IPR051533">
    <property type="entry name" value="WaaL-like"/>
</dbReference>
<feature type="transmembrane region" description="Helical" evidence="5">
    <location>
        <begin position="397"/>
        <end position="420"/>
    </location>
</feature>
<keyword evidence="8" id="KW-0436">Ligase</keyword>
<dbReference type="Proteomes" id="UP000192934">
    <property type="component" value="Chromosome I"/>
</dbReference>
<dbReference type="Pfam" id="PF04932">
    <property type="entry name" value="Wzy_C"/>
    <property type="match status" value="1"/>
</dbReference>
<comment type="subcellular location">
    <subcellularLocation>
        <location evidence="1">Membrane</location>
        <topology evidence="1">Multi-pass membrane protein</topology>
    </subcellularLocation>
</comment>
<dbReference type="NCBIfam" id="TIGR03097">
    <property type="entry name" value="PEP_O_lig_1"/>
    <property type="match status" value="1"/>
</dbReference>
<dbReference type="OrthoDB" id="9772644at2"/>
<feature type="transmembrane region" description="Helical" evidence="5">
    <location>
        <begin position="242"/>
        <end position="260"/>
    </location>
</feature>
<keyword evidence="4 5" id="KW-0472">Membrane</keyword>
<evidence type="ECO:0000259" key="7">
    <source>
        <dbReference type="Pfam" id="PF19358"/>
    </source>
</evidence>
<keyword evidence="9" id="KW-1185">Reference proteome</keyword>
<feature type="transmembrane region" description="Helical" evidence="5">
    <location>
        <begin position="351"/>
        <end position="369"/>
    </location>
</feature>
<dbReference type="InterPro" id="IPR007016">
    <property type="entry name" value="O-antigen_ligase-rel_domated"/>
</dbReference>
<evidence type="ECO:0000313" key="9">
    <source>
        <dbReference type="Proteomes" id="UP000192934"/>
    </source>
</evidence>
<dbReference type="AlphaFoldDB" id="A0A1X7G641"/>
<keyword evidence="2 5" id="KW-0812">Transmembrane</keyword>
<evidence type="ECO:0000256" key="2">
    <source>
        <dbReference type="ARBA" id="ARBA00022692"/>
    </source>
</evidence>
<sequence>MRDVAFLAFIAAILLLGLRRPFLLVLAYAYVDIVSPQHLGYTILPSLPISMIVAAAAVGGWLIADNKRGFGIAPRQWLMLALLAYAAFTTWSADFPIEAADKWSWVWKAMFWAIFLPLTLRTRLRLEAYLLVMVLAFSAIAITGGIKTVFSGGGYGALNLLVDSNSGLFEGSTASCVAIACVPIILWLARYGTIFPPDWRVRVFAAGLIFACLLIPVGTVARTGLVCIAVLAVLMLRDVKRRMVYLGLAGFLGLAAIPFLPQTFTERMGTIAGYQADASAGTRLAVWRWTWDYAKANPGGGGFEAYLQNRIAFHTTDVKTAGSVAMVDRRVETDAGRAYHSAYFEMLGEQGFPGLALWLLIHGIGLIRMEILRRRYARDAERPWIGPLATALQHAQAIYLVGALFIGIAWQPFILMLLAVQIGFDRWVARNAALAVRKPFLPVAGTPIRV</sequence>
<dbReference type="InterPro" id="IPR017528">
    <property type="entry name" value="CHP03097O-antigen_lig-rel"/>
</dbReference>
<feature type="transmembrane region" description="Helical" evidence="5">
    <location>
        <begin position="105"/>
        <end position="121"/>
    </location>
</feature>
<accession>A0A1X7G641</accession>
<feature type="transmembrane region" description="Helical" evidence="5">
    <location>
        <begin position="76"/>
        <end position="93"/>
    </location>
</feature>
<dbReference type="GO" id="GO:0016020">
    <property type="term" value="C:membrane"/>
    <property type="evidence" value="ECO:0007669"/>
    <property type="project" value="UniProtKB-SubCell"/>
</dbReference>
<dbReference type="Pfam" id="PF19358">
    <property type="entry name" value="DUF5935"/>
    <property type="match status" value="1"/>
</dbReference>
<dbReference type="EMBL" id="LT840185">
    <property type="protein sequence ID" value="SMF64701.1"/>
    <property type="molecule type" value="Genomic_DNA"/>
</dbReference>
<evidence type="ECO:0000256" key="5">
    <source>
        <dbReference type="SAM" id="Phobius"/>
    </source>
</evidence>
<dbReference type="STRING" id="941907.SAMN06295910_1227"/>
<proteinExistence type="predicted"/>
<evidence type="ECO:0000256" key="1">
    <source>
        <dbReference type="ARBA" id="ARBA00004141"/>
    </source>
</evidence>